<gene>
    <name evidence="1" type="ORF">A4A49_28033</name>
</gene>
<protein>
    <submittedName>
        <fullName evidence="1">Uncharacterized protein</fullName>
    </submittedName>
</protein>
<evidence type="ECO:0000313" key="2">
    <source>
        <dbReference type="Proteomes" id="UP000187609"/>
    </source>
</evidence>
<organism evidence="1 2">
    <name type="scientific">Nicotiana attenuata</name>
    <name type="common">Coyote tobacco</name>
    <dbReference type="NCBI Taxonomy" id="49451"/>
    <lineage>
        <taxon>Eukaryota</taxon>
        <taxon>Viridiplantae</taxon>
        <taxon>Streptophyta</taxon>
        <taxon>Embryophyta</taxon>
        <taxon>Tracheophyta</taxon>
        <taxon>Spermatophyta</taxon>
        <taxon>Magnoliopsida</taxon>
        <taxon>eudicotyledons</taxon>
        <taxon>Gunneridae</taxon>
        <taxon>Pentapetalae</taxon>
        <taxon>asterids</taxon>
        <taxon>lamiids</taxon>
        <taxon>Solanales</taxon>
        <taxon>Solanaceae</taxon>
        <taxon>Nicotianoideae</taxon>
        <taxon>Nicotianeae</taxon>
        <taxon>Nicotiana</taxon>
    </lineage>
</organism>
<evidence type="ECO:0000313" key="1">
    <source>
        <dbReference type="EMBL" id="OIT37951.1"/>
    </source>
</evidence>
<dbReference type="AlphaFoldDB" id="A0A314L846"/>
<reference evidence="1" key="1">
    <citation type="submission" date="2016-11" db="EMBL/GenBank/DDBJ databases">
        <title>The genome of Nicotiana attenuata.</title>
        <authorList>
            <person name="Xu S."/>
            <person name="Brockmoeller T."/>
            <person name="Gaquerel E."/>
            <person name="Navarro A."/>
            <person name="Kuhl H."/>
            <person name="Gase K."/>
            <person name="Ling Z."/>
            <person name="Zhou W."/>
            <person name="Kreitzer C."/>
            <person name="Stanke M."/>
            <person name="Tang H."/>
            <person name="Lyons E."/>
            <person name="Pandey P."/>
            <person name="Pandey S.P."/>
            <person name="Timmermann B."/>
            <person name="Baldwin I.T."/>
        </authorList>
    </citation>
    <scope>NUCLEOTIDE SEQUENCE [LARGE SCALE GENOMIC DNA]</scope>
    <source>
        <strain evidence="1">UT</strain>
    </source>
</reference>
<name>A0A314L846_NICAT</name>
<sequence>MERSLVEELVFLLDGDMFRYSWRVQQYGSTNLFCIGVSISRGRFLFFSCSPGVCFQDPNQCKTNTARLHLPMSSWFLVSFLSTWQIVLLLNSNWRLRPILSPVH</sequence>
<dbReference type="Proteomes" id="UP000187609">
    <property type="component" value="Unassembled WGS sequence"/>
</dbReference>
<dbReference type="EMBL" id="MJEQ01000251">
    <property type="protein sequence ID" value="OIT37951.1"/>
    <property type="molecule type" value="Genomic_DNA"/>
</dbReference>
<keyword evidence="2" id="KW-1185">Reference proteome</keyword>
<comment type="caution">
    <text evidence="1">The sequence shown here is derived from an EMBL/GenBank/DDBJ whole genome shotgun (WGS) entry which is preliminary data.</text>
</comment>
<dbReference type="Gramene" id="OIT37951">
    <property type="protein sequence ID" value="OIT37951"/>
    <property type="gene ID" value="A4A49_28033"/>
</dbReference>
<accession>A0A314L846</accession>
<proteinExistence type="predicted"/>